<protein>
    <submittedName>
        <fullName evidence="2">Unannotated protein</fullName>
    </submittedName>
</protein>
<gene>
    <name evidence="2" type="ORF">UFOPK2399_01581</name>
</gene>
<name>A0A6J6Q945_9ZZZZ</name>
<keyword evidence="1" id="KW-0472">Membrane</keyword>
<proteinExistence type="predicted"/>
<dbReference type="EMBL" id="CAEZXP010000005">
    <property type="protein sequence ID" value="CAB4704524.1"/>
    <property type="molecule type" value="Genomic_DNA"/>
</dbReference>
<keyword evidence="1" id="KW-1133">Transmembrane helix</keyword>
<sequence length="68" mass="7608">MPPRRIFTGMLLTAGSLAGSVLYRRRAARLRERVDLYAEDGSMVSIGEEMPEADRLLGIARELLAMTR</sequence>
<evidence type="ECO:0000313" key="2">
    <source>
        <dbReference type="EMBL" id="CAB4704524.1"/>
    </source>
</evidence>
<organism evidence="2">
    <name type="scientific">freshwater metagenome</name>
    <dbReference type="NCBI Taxonomy" id="449393"/>
    <lineage>
        <taxon>unclassified sequences</taxon>
        <taxon>metagenomes</taxon>
        <taxon>ecological metagenomes</taxon>
    </lineage>
</organism>
<feature type="transmembrane region" description="Helical" evidence="1">
    <location>
        <begin position="6"/>
        <end position="23"/>
    </location>
</feature>
<dbReference type="AlphaFoldDB" id="A0A6J6Q945"/>
<reference evidence="2" key="1">
    <citation type="submission" date="2020-05" db="EMBL/GenBank/DDBJ databases">
        <authorList>
            <person name="Chiriac C."/>
            <person name="Salcher M."/>
            <person name="Ghai R."/>
            <person name="Kavagutti S V."/>
        </authorList>
    </citation>
    <scope>NUCLEOTIDE SEQUENCE</scope>
</reference>
<keyword evidence="1" id="KW-0812">Transmembrane</keyword>
<evidence type="ECO:0000256" key="1">
    <source>
        <dbReference type="SAM" id="Phobius"/>
    </source>
</evidence>
<accession>A0A6J6Q945</accession>